<gene>
    <name evidence="1" type="ORF">H8S01_01475</name>
</gene>
<proteinExistence type="predicted"/>
<evidence type="ECO:0000313" key="1">
    <source>
        <dbReference type="EMBL" id="MBC5679635.1"/>
    </source>
</evidence>
<reference evidence="1 2" key="1">
    <citation type="submission" date="2020-08" db="EMBL/GenBank/DDBJ databases">
        <title>Genome public.</title>
        <authorList>
            <person name="Liu C."/>
            <person name="Sun Q."/>
        </authorList>
    </citation>
    <scope>NUCLEOTIDE SEQUENCE [LARGE SCALE GENOMIC DNA]</scope>
    <source>
        <strain evidence="1 2">NSJ-43</strain>
    </source>
</reference>
<accession>A0ABR7FWQ1</accession>
<comment type="caution">
    <text evidence="1">The sequence shown here is derived from an EMBL/GenBank/DDBJ whole genome shotgun (WGS) entry which is preliminary data.</text>
</comment>
<organism evidence="1 2">
    <name type="scientific">Lachnospira hominis</name>
    <name type="common">ex Liu et al. 2021</name>
    <dbReference type="NCBI Taxonomy" id="2763051"/>
    <lineage>
        <taxon>Bacteria</taxon>
        <taxon>Bacillati</taxon>
        <taxon>Bacillota</taxon>
        <taxon>Clostridia</taxon>
        <taxon>Lachnospirales</taxon>
        <taxon>Lachnospiraceae</taxon>
        <taxon>Lachnospira</taxon>
    </lineage>
</organism>
<sequence>MPKIYILRTDSAGNVYRGYEYDAQDYSDMIKITDIQKFALTKNIDILYEEDAVIMGKTLNRAVCGEDGKVQKIFAGNIAAVKHEKDIIKDINKEDIEFVEKSLRPIERIFGGEVFFKS</sequence>
<dbReference type="Proteomes" id="UP000628463">
    <property type="component" value="Unassembled WGS sequence"/>
</dbReference>
<evidence type="ECO:0000313" key="2">
    <source>
        <dbReference type="Proteomes" id="UP000628463"/>
    </source>
</evidence>
<keyword evidence="2" id="KW-1185">Reference proteome</keyword>
<protein>
    <submittedName>
        <fullName evidence="1">Uncharacterized protein</fullName>
    </submittedName>
</protein>
<dbReference type="EMBL" id="JACOPD010000001">
    <property type="protein sequence ID" value="MBC5679635.1"/>
    <property type="molecule type" value="Genomic_DNA"/>
</dbReference>
<dbReference type="RefSeq" id="WP_186835917.1">
    <property type="nucleotide sequence ID" value="NZ_JACOPD010000001.1"/>
</dbReference>
<name>A0ABR7FWQ1_9FIRM</name>